<feature type="region of interest" description="Disordered" evidence="1">
    <location>
        <begin position="761"/>
        <end position="799"/>
    </location>
</feature>
<dbReference type="PANTHER" id="PTHR34512">
    <property type="entry name" value="CELL SURFACE PROTEIN"/>
    <property type="match status" value="1"/>
</dbReference>
<dbReference type="EMBL" id="AOJM01000056">
    <property type="protein sequence ID" value="ELZ48322.1"/>
    <property type="molecule type" value="Genomic_DNA"/>
</dbReference>
<feature type="region of interest" description="Disordered" evidence="1">
    <location>
        <begin position="44"/>
        <end position="63"/>
    </location>
</feature>
<proteinExistence type="predicted"/>
<feature type="compositionally biased region" description="Polar residues" evidence="1">
    <location>
        <begin position="625"/>
        <end position="637"/>
    </location>
</feature>
<organism evidence="3 4">
    <name type="scientific">Halorubrum distributum JCM 9100</name>
    <dbReference type="NCBI Taxonomy" id="1227467"/>
    <lineage>
        <taxon>Archaea</taxon>
        <taxon>Methanobacteriati</taxon>
        <taxon>Methanobacteriota</taxon>
        <taxon>Stenosarchaea group</taxon>
        <taxon>Halobacteria</taxon>
        <taxon>Halobacteriales</taxon>
        <taxon>Haloferacaceae</taxon>
        <taxon>Halorubrum</taxon>
        <taxon>Halorubrum distributum group</taxon>
    </lineage>
</organism>
<dbReference type="Gene3D" id="2.40.128.630">
    <property type="match status" value="2"/>
</dbReference>
<feature type="region of interest" description="Disordered" evidence="1">
    <location>
        <begin position="582"/>
        <end position="637"/>
    </location>
</feature>
<dbReference type="PANTHER" id="PTHR34512:SF30">
    <property type="entry name" value="OUTER MEMBRANE PROTEIN ASSEMBLY FACTOR BAMB"/>
    <property type="match status" value="1"/>
</dbReference>
<feature type="domain" description="Pyrrolo-quinoline quinone repeat" evidence="2">
    <location>
        <begin position="63"/>
        <end position="250"/>
    </location>
</feature>
<feature type="region of interest" description="Disordered" evidence="1">
    <location>
        <begin position="944"/>
        <end position="969"/>
    </location>
</feature>
<dbReference type="Proteomes" id="UP000011526">
    <property type="component" value="Unassembled WGS sequence"/>
</dbReference>
<evidence type="ECO:0000256" key="1">
    <source>
        <dbReference type="SAM" id="MobiDB-lite"/>
    </source>
</evidence>
<name>M0EN34_9EURY</name>
<dbReference type="InterPro" id="IPR041025">
    <property type="entry name" value="HNH_repeat"/>
</dbReference>
<feature type="domain" description="Pyrrolo-quinoline quinone repeat" evidence="2">
    <location>
        <begin position="322"/>
        <end position="394"/>
    </location>
</feature>
<feature type="compositionally biased region" description="Low complexity" evidence="1">
    <location>
        <begin position="771"/>
        <end position="780"/>
    </location>
</feature>
<keyword evidence="4" id="KW-1185">Reference proteome</keyword>
<feature type="compositionally biased region" description="Low complexity" evidence="1">
    <location>
        <begin position="1220"/>
        <end position="1248"/>
    </location>
</feature>
<sequence>MTSPTRRGFLYGLTLTGGVAAGCSTAGLVTAQETSIGDSRMDQYDAANTGYAPNERGPRSNPRELWRSDAGDALIGSAAVVDSVTYTADETGTVRALDAVTGMEQWAVDLDEEIVTSPVIAGEMVCVTTGESLHALDVSDGAERWVETIGADPSSPIVTDGVIFVAGGNTVHAFALDGTAATAVDLTGEIVSTPAVDGSTLYAATDAGTVYAFDVERSTSSVTLTERWTTSTVIDRRPTVTVSGGILVVTGASPGEGEQGRVYALSADTGEDQWAFSTTRWIESGAAIDDDTVYVGGDNGDVVALAAESGAERWRFNANDSWSFLYWGPGVSGGLVVTDDTVYVGSEDYNLYAIDADTGAPQWRFPTSDAIVSTPTVVDGIAFVGSTDGALYSITSPEASPVPLDGGAGGAGVETDFDDSNTGDGGVLGFSLPNGLSGLVTSPVTLLVLAIGLLYGIASIALNDSDGNDTASTGSAAEAQSTPAIYRGSASSITVESDTESGTPVESAGSVASGAADEVRGESPDDRGDGSQRTELLDELRELDRKWSEIDRTLLYSVGNHHPDEYEDIFGSLDAALAVAGVHDPDDSATPSNETDSDPADTTSSTSTRDTDEAAETTETSSETPNSQTRTKKTTTGMPSREALINELQALAEDWDTIDRKLLYSVGNHHPDEYEDVFGSFDAALVAADIADPDTATAVTADKSSPFDEHDELITELQELAEDWDTIDRKLLYSVGDYHPDEYDDAFGSVDAALFEAGLTDTDTTDDDTAAETAENSTDTRPASTTGKQPQSVDSSTMTDLHSNELAELYVAFDRFQHLLTELAGELDTDGTAPMEQWADAVADHWGSGGPAGAPNYGVQQRDRNDFSIRDYRDAHGDGERVTDFHHVEFAPADDRIQHLLGDAIDDWDHAVPVAPDSNTPLPVAIASTEALDTAIELLDEFPAYPDADRPAPDDTDVSPDSPTLPDGRVDTLTVTVLNHDPNPGSKRDARLQVALTDGTEVPLDIWSTHDLSLDWSVGETYTIEQARHKSWETSTGTGHQLSSTKDFRVMPTDAGSAGNTPDINPPSRSSADTSSTSGRSRDTSTSSGKSASNSGRSRTRSSGTPSRGDLLDAMQHVGETIDRPLKASDVSDTTAYSVNDITRVFGSWQNALDSAGIDNKARLIDDLHRVADTLGHRPTTTEMNEHGHVSATTYATYFGTYTAAVEQAFDEAEATRSPTGTDTADQADATKTGSGASTARSGGTTARDTGDSDQATSGDESTGTTPDDDGILGDIMNDFDEFSDSEAE</sequence>
<feature type="compositionally biased region" description="Polar residues" evidence="1">
    <location>
        <begin position="489"/>
        <end position="504"/>
    </location>
</feature>
<comment type="caution">
    <text evidence="3">The sequence shown here is derived from an EMBL/GenBank/DDBJ whole genome shotgun (WGS) entry which is preliminary data.</text>
</comment>
<dbReference type="InterPro" id="IPR018391">
    <property type="entry name" value="PQQ_b-propeller_rpt"/>
</dbReference>
<dbReference type="SMART" id="SM00564">
    <property type="entry name" value="PQQ"/>
    <property type="match status" value="8"/>
</dbReference>
<evidence type="ECO:0000313" key="4">
    <source>
        <dbReference type="Proteomes" id="UP000011526"/>
    </source>
</evidence>
<dbReference type="InterPro" id="IPR011047">
    <property type="entry name" value="Quinoprotein_ADH-like_sf"/>
</dbReference>
<dbReference type="Pfam" id="PF13360">
    <property type="entry name" value="PQQ_2"/>
    <property type="match status" value="3"/>
</dbReference>
<feature type="region of interest" description="Disordered" evidence="1">
    <location>
        <begin position="1030"/>
        <end position="1111"/>
    </location>
</feature>
<evidence type="ECO:0000259" key="2">
    <source>
        <dbReference type="Pfam" id="PF13360"/>
    </source>
</evidence>
<protein>
    <submittedName>
        <fullName evidence="3">Pyrrolo-quinoline quinone</fullName>
    </submittedName>
</protein>
<dbReference type="InterPro" id="IPR006311">
    <property type="entry name" value="TAT_signal"/>
</dbReference>
<feature type="compositionally biased region" description="Low complexity" evidence="1">
    <location>
        <begin position="505"/>
        <end position="516"/>
    </location>
</feature>
<feature type="compositionally biased region" description="Basic and acidic residues" evidence="1">
    <location>
        <begin position="517"/>
        <end position="534"/>
    </location>
</feature>
<dbReference type="Pfam" id="PF18780">
    <property type="entry name" value="HNH_repeat"/>
    <property type="match status" value="2"/>
</dbReference>
<reference evidence="3 4" key="1">
    <citation type="journal article" date="2014" name="PLoS Genet.">
        <title>Phylogenetically driven sequencing of extremely halophilic archaea reveals strategies for static and dynamic osmo-response.</title>
        <authorList>
            <person name="Becker E.A."/>
            <person name="Seitzer P.M."/>
            <person name="Tritt A."/>
            <person name="Larsen D."/>
            <person name="Krusor M."/>
            <person name="Yao A.I."/>
            <person name="Wu D."/>
            <person name="Madern D."/>
            <person name="Eisen J.A."/>
            <person name="Darling A.E."/>
            <person name="Facciotti M.T."/>
        </authorList>
    </citation>
    <scope>NUCLEOTIDE SEQUENCE [LARGE SCALE GENOMIC DNA]</scope>
    <source>
        <strain evidence="3 4">JCM 9100</strain>
    </source>
</reference>
<evidence type="ECO:0000313" key="3">
    <source>
        <dbReference type="EMBL" id="ELZ48322.1"/>
    </source>
</evidence>
<dbReference type="PATRIC" id="fig|1227467.4.peg.1854"/>
<feature type="compositionally biased region" description="Polar residues" evidence="1">
    <location>
        <begin position="1253"/>
        <end position="1266"/>
    </location>
</feature>
<dbReference type="InterPro" id="IPR002372">
    <property type="entry name" value="PQQ_rpt_dom"/>
</dbReference>
<dbReference type="PROSITE" id="PS51318">
    <property type="entry name" value="TAT"/>
    <property type="match status" value="1"/>
</dbReference>
<dbReference type="InterPro" id="IPR015943">
    <property type="entry name" value="WD40/YVTN_repeat-like_dom_sf"/>
</dbReference>
<dbReference type="SUPFAM" id="SSF50998">
    <property type="entry name" value="Quinoprotein alcohol dehydrogenase-like"/>
    <property type="match status" value="2"/>
</dbReference>
<gene>
    <name evidence="3" type="ORF">C465_09495</name>
</gene>
<feature type="compositionally biased region" description="Acidic residues" evidence="1">
    <location>
        <begin position="1267"/>
        <end position="1289"/>
    </location>
</feature>
<feature type="compositionally biased region" description="Polar residues" evidence="1">
    <location>
        <begin position="781"/>
        <end position="799"/>
    </location>
</feature>
<accession>M0EN34</accession>
<feature type="compositionally biased region" description="Low complexity" evidence="1">
    <location>
        <begin position="1068"/>
        <end position="1109"/>
    </location>
</feature>
<feature type="compositionally biased region" description="Polar residues" evidence="1">
    <location>
        <begin position="1033"/>
        <end position="1045"/>
    </location>
</feature>
<dbReference type="PROSITE" id="PS51257">
    <property type="entry name" value="PROKAR_LIPOPROTEIN"/>
    <property type="match status" value="1"/>
</dbReference>
<dbReference type="Gene3D" id="2.130.10.10">
    <property type="entry name" value="YVTN repeat-like/Quinoprotein amine dehydrogenase"/>
    <property type="match status" value="1"/>
</dbReference>
<feature type="region of interest" description="Disordered" evidence="1">
    <location>
        <begin position="489"/>
        <end position="534"/>
    </location>
</feature>
<feature type="region of interest" description="Disordered" evidence="1">
    <location>
        <begin position="1213"/>
        <end position="1289"/>
    </location>
</feature>
<feature type="domain" description="Pyrrolo-quinoline quinone repeat" evidence="2">
    <location>
        <begin position="259"/>
        <end position="318"/>
    </location>
</feature>